<protein>
    <recommendedName>
        <fullName evidence="14">Cytochrome P450</fullName>
    </recommendedName>
</protein>
<evidence type="ECO:0000256" key="1">
    <source>
        <dbReference type="ARBA" id="ARBA00001971"/>
    </source>
</evidence>
<keyword evidence="11" id="KW-0472">Membrane</keyword>
<dbReference type="EMBL" id="JAYKXP010000084">
    <property type="protein sequence ID" value="KAK7029428.1"/>
    <property type="molecule type" value="Genomic_DNA"/>
</dbReference>
<evidence type="ECO:0000256" key="7">
    <source>
        <dbReference type="ARBA" id="ARBA00023004"/>
    </source>
</evidence>
<dbReference type="PANTHER" id="PTHR46300">
    <property type="entry name" value="P450, PUTATIVE (EUROFUNG)-RELATED-RELATED"/>
    <property type="match status" value="1"/>
</dbReference>
<evidence type="ECO:0000256" key="5">
    <source>
        <dbReference type="ARBA" id="ARBA00022723"/>
    </source>
</evidence>
<dbReference type="GO" id="GO:0020037">
    <property type="term" value="F:heme binding"/>
    <property type="evidence" value="ECO:0007669"/>
    <property type="project" value="InterPro"/>
</dbReference>
<evidence type="ECO:0000313" key="12">
    <source>
        <dbReference type="EMBL" id="KAK7029428.1"/>
    </source>
</evidence>
<dbReference type="GO" id="GO:0004497">
    <property type="term" value="F:monooxygenase activity"/>
    <property type="evidence" value="ECO:0007669"/>
    <property type="project" value="UniProtKB-KW"/>
</dbReference>
<keyword evidence="4 9" id="KW-0349">Heme</keyword>
<gene>
    <name evidence="12" type="ORF">VNI00_014682</name>
</gene>
<proteinExistence type="inferred from homology"/>
<evidence type="ECO:0000256" key="2">
    <source>
        <dbReference type="ARBA" id="ARBA00005179"/>
    </source>
</evidence>
<organism evidence="12 13">
    <name type="scientific">Paramarasmius palmivorus</name>
    <dbReference type="NCBI Taxonomy" id="297713"/>
    <lineage>
        <taxon>Eukaryota</taxon>
        <taxon>Fungi</taxon>
        <taxon>Dikarya</taxon>
        <taxon>Basidiomycota</taxon>
        <taxon>Agaricomycotina</taxon>
        <taxon>Agaricomycetes</taxon>
        <taxon>Agaricomycetidae</taxon>
        <taxon>Agaricales</taxon>
        <taxon>Marasmiineae</taxon>
        <taxon>Marasmiaceae</taxon>
        <taxon>Paramarasmius</taxon>
    </lineage>
</organism>
<dbReference type="AlphaFoldDB" id="A0AAW0BT53"/>
<name>A0AAW0BT53_9AGAR</name>
<keyword evidence="5 9" id="KW-0479">Metal-binding</keyword>
<dbReference type="PRINTS" id="PR00385">
    <property type="entry name" value="P450"/>
</dbReference>
<dbReference type="InterPro" id="IPR001128">
    <property type="entry name" value="Cyt_P450"/>
</dbReference>
<dbReference type="PANTHER" id="PTHR46300:SF7">
    <property type="entry name" value="P450, PUTATIVE (EUROFUNG)-RELATED"/>
    <property type="match status" value="1"/>
</dbReference>
<feature type="binding site" description="axial binding residue" evidence="9">
    <location>
        <position position="446"/>
    </location>
    <ligand>
        <name>heme</name>
        <dbReference type="ChEBI" id="CHEBI:30413"/>
    </ligand>
    <ligandPart>
        <name>Fe</name>
        <dbReference type="ChEBI" id="CHEBI:18248"/>
    </ligandPart>
</feature>
<comment type="similarity">
    <text evidence="3 10">Belongs to the cytochrome P450 family.</text>
</comment>
<comment type="pathway">
    <text evidence="2">Secondary metabolite biosynthesis.</text>
</comment>
<feature type="transmembrane region" description="Helical" evidence="11">
    <location>
        <begin position="12"/>
        <end position="31"/>
    </location>
</feature>
<keyword evidence="13" id="KW-1185">Reference proteome</keyword>
<keyword evidence="8 10" id="KW-0503">Monooxygenase</keyword>
<dbReference type="GO" id="GO:0016705">
    <property type="term" value="F:oxidoreductase activity, acting on paired donors, with incorporation or reduction of molecular oxygen"/>
    <property type="evidence" value="ECO:0007669"/>
    <property type="project" value="InterPro"/>
</dbReference>
<dbReference type="PRINTS" id="PR00463">
    <property type="entry name" value="EP450I"/>
</dbReference>
<dbReference type="PROSITE" id="PS00086">
    <property type="entry name" value="CYTOCHROME_P450"/>
    <property type="match status" value="1"/>
</dbReference>
<evidence type="ECO:0000256" key="11">
    <source>
        <dbReference type="SAM" id="Phobius"/>
    </source>
</evidence>
<reference evidence="12 13" key="1">
    <citation type="submission" date="2024-01" db="EMBL/GenBank/DDBJ databases">
        <title>A draft genome for a cacao thread blight-causing isolate of Paramarasmius palmivorus.</title>
        <authorList>
            <person name="Baruah I.K."/>
            <person name="Bukari Y."/>
            <person name="Amoako-Attah I."/>
            <person name="Meinhardt L.W."/>
            <person name="Bailey B.A."/>
            <person name="Cohen S.P."/>
        </authorList>
    </citation>
    <scope>NUCLEOTIDE SEQUENCE [LARGE SCALE GENOMIC DNA]</scope>
    <source>
        <strain evidence="12 13">GH-12</strain>
    </source>
</reference>
<keyword evidence="6 10" id="KW-0560">Oxidoreductase</keyword>
<accession>A0AAW0BT53</accession>
<dbReference type="SUPFAM" id="SSF48264">
    <property type="entry name" value="Cytochrome P450"/>
    <property type="match status" value="1"/>
</dbReference>
<dbReference type="InterPro" id="IPR002401">
    <property type="entry name" value="Cyt_P450_E_grp-I"/>
</dbReference>
<dbReference type="InterPro" id="IPR050364">
    <property type="entry name" value="Cytochrome_P450_fung"/>
</dbReference>
<dbReference type="InterPro" id="IPR017972">
    <property type="entry name" value="Cyt_P450_CS"/>
</dbReference>
<evidence type="ECO:0000256" key="10">
    <source>
        <dbReference type="RuleBase" id="RU000461"/>
    </source>
</evidence>
<evidence type="ECO:0008006" key="14">
    <source>
        <dbReference type="Google" id="ProtNLM"/>
    </source>
</evidence>
<keyword evidence="7 9" id="KW-0408">Iron</keyword>
<dbReference type="Pfam" id="PF00067">
    <property type="entry name" value="p450"/>
    <property type="match status" value="1"/>
</dbReference>
<dbReference type="Gene3D" id="1.10.630.10">
    <property type="entry name" value="Cytochrome P450"/>
    <property type="match status" value="1"/>
</dbReference>
<dbReference type="CDD" id="cd11065">
    <property type="entry name" value="CYP64-like"/>
    <property type="match status" value="1"/>
</dbReference>
<dbReference type="GO" id="GO:0005506">
    <property type="term" value="F:iron ion binding"/>
    <property type="evidence" value="ECO:0007669"/>
    <property type="project" value="InterPro"/>
</dbReference>
<comment type="caution">
    <text evidence="12">The sequence shown here is derived from an EMBL/GenBank/DDBJ whole genome shotgun (WGS) entry which is preliminary data.</text>
</comment>
<dbReference type="Proteomes" id="UP001383192">
    <property type="component" value="Unassembled WGS sequence"/>
</dbReference>
<sequence length="516" mass="58278">MAALDHFLKQESPILGAVVVLALSLAFTTFWKRRSKLPLPPGPSGNLIYGNLNQLPKTQAWFTYMDWGKDYGPIFKYRVLNTYTIVLNNGKSALDLLESKSSIYSDRTTSVMFDELCGRGNSVSRVKFHNPRFRTYRRILNGALNRGAAKAYQGIQTDEVHTLLRGLAKTPEDFIILLRRSRACRNAGAVTLKLAYGYQVTSNDDPFVERVNNSFAYFGKKLGRLFLVDFFPILRFVPSWFPGAEFQRTAKEFKNARVDDYAYLWARERIVSGNFDDSFTSKLLCPEDGHVPDAEEEDIFKFCGAGIYAGGADTTVSIMTAFFFLMARHPDIQKRAQEDIDRITNKQRMPNFGDQESLPYITAIIKEISRWAPTAPLGVPHRVMQDDEYMGYRIPKGSAVIANIWAITRDTDMYPDPEIFDPERHLGEKPQPNPFKFIFGFGRRICPGAHLAEQSVFLNVVNILAVYDIGPELDSNGKPVEAPIEFTGGITAHMKPFKCRITPRVPHLLEGLGISV</sequence>
<evidence type="ECO:0000256" key="9">
    <source>
        <dbReference type="PIRSR" id="PIRSR602401-1"/>
    </source>
</evidence>
<evidence type="ECO:0000256" key="3">
    <source>
        <dbReference type="ARBA" id="ARBA00010617"/>
    </source>
</evidence>
<keyword evidence="11" id="KW-1133">Transmembrane helix</keyword>
<keyword evidence="11" id="KW-0812">Transmembrane</keyword>
<evidence type="ECO:0000313" key="13">
    <source>
        <dbReference type="Proteomes" id="UP001383192"/>
    </source>
</evidence>
<evidence type="ECO:0000256" key="4">
    <source>
        <dbReference type="ARBA" id="ARBA00022617"/>
    </source>
</evidence>
<dbReference type="InterPro" id="IPR036396">
    <property type="entry name" value="Cyt_P450_sf"/>
</dbReference>
<evidence type="ECO:0000256" key="8">
    <source>
        <dbReference type="ARBA" id="ARBA00023033"/>
    </source>
</evidence>
<evidence type="ECO:0000256" key="6">
    <source>
        <dbReference type="ARBA" id="ARBA00023002"/>
    </source>
</evidence>
<comment type="cofactor">
    <cofactor evidence="1 9">
        <name>heme</name>
        <dbReference type="ChEBI" id="CHEBI:30413"/>
    </cofactor>
</comment>